<keyword evidence="3 5" id="KW-0732">Signal</keyword>
<reference evidence="8 9" key="1">
    <citation type="submission" date="2015-06" db="EMBL/GenBank/DDBJ databases">
        <title>Investigation of pathophysiology for high-risk pregnancy and development of treatment modality based on it.</title>
        <authorList>
            <person name="Kim B.-C."/>
            <person name="Lim S."/>
        </authorList>
    </citation>
    <scope>NUCLEOTIDE SEQUENCE [LARGE SCALE GENOMIC DNA]</scope>
    <source>
        <strain evidence="8 9">AD1-86</strain>
    </source>
</reference>
<proteinExistence type="inferred from homology"/>
<dbReference type="KEGG" id="dva:DAD186_08000"/>
<dbReference type="PATRIC" id="fig|1630135.4.peg.802"/>
<dbReference type="InterPro" id="IPR018313">
    <property type="entry name" value="SBP_3_CS"/>
</dbReference>
<dbReference type="Gene3D" id="3.40.190.10">
    <property type="entry name" value="Periplasmic binding protein-like II"/>
    <property type="match status" value="2"/>
</dbReference>
<evidence type="ECO:0008006" key="10">
    <source>
        <dbReference type="Google" id="ProtNLM"/>
    </source>
</evidence>
<accession>A0A1B0ZHF2</accession>
<sequence>MSRFVSRRSILATSGISAAALALAACGSSTGEKRGGGSSSAGDVLKVGVEGVYKPYNFHDESGKLVGFEIDIIEAIAEKLGTKVEYSEAKWDSLLAGLDAGQYDLVMNNVAVTDERKKAFDLTVPYALTQGRLGVPEGSDITSLADVKGRRAAQTTTSNWGEVMAEAGAEIVASPGFAESIELVSSGRADVTANEVVAFNTYLEEHPDAPITVLDEELETEILIAGALKKGSELTEKINTAITELLEDGTIKKIDEEWLGLDLTPKQ</sequence>
<dbReference type="SMART" id="SM00062">
    <property type="entry name" value="PBPb"/>
    <property type="match status" value="1"/>
</dbReference>
<dbReference type="PROSITE" id="PS51257">
    <property type="entry name" value="PROKAR_LIPOPROTEIN"/>
    <property type="match status" value="1"/>
</dbReference>
<dbReference type="EMBL" id="CP012117">
    <property type="protein sequence ID" value="ANP27350.1"/>
    <property type="molecule type" value="Genomic_DNA"/>
</dbReference>
<evidence type="ECO:0000313" key="9">
    <source>
        <dbReference type="Proteomes" id="UP000092596"/>
    </source>
</evidence>
<dbReference type="GO" id="GO:0030313">
    <property type="term" value="C:cell envelope"/>
    <property type="evidence" value="ECO:0007669"/>
    <property type="project" value="UniProtKB-SubCell"/>
</dbReference>
<dbReference type="STRING" id="1630135.DAD186_08000"/>
<feature type="domain" description="Ionotropic glutamate receptor C-terminal" evidence="7">
    <location>
        <begin position="44"/>
        <end position="261"/>
    </location>
</feature>
<comment type="similarity">
    <text evidence="2 4">Belongs to the bacterial solute-binding protein 3 family.</text>
</comment>
<evidence type="ECO:0000259" key="6">
    <source>
        <dbReference type="SMART" id="SM00062"/>
    </source>
</evidence>
<feature type="chain" id="PRO_5008517824" description="Amino acid ABC transporter substrate-binding protein" evidence="5">
    <location>
        <begin position="25"/>
        <end position="267"/>
    </location>
</feature>
<comment type="subcellular location">
    <subcellularLocation>
        <location evidence="1">Cell envelope</location>
    </subcellularLocation>
</comment>
<dbReference type="InterPro" id="IPR006311">
    <property type="entry name" value="TAT_signal"/>
</dbReference>
<evidence type="ECO:0000313" key="8">
    <source>
        <dbReference type="EMBL" id="ANP27350.1"/>
    </source>
</evidence>
<evidence type="ECO:0000256" key="4">
    <source>
        <dbReference type="RuleBase" id="RU003744"/>
    </source>
</evidence>
<dbReference type="RefSeq" id="WP_065247573.1">
    <property type="nucleotide sequence ID" value="NZ_CP012117.1"/>
</dbReference>
<dbReference type="InterPro" id="IPR001638">
    <property type="entry name" value="Solute-binding_3/MltF_N"/>
</dbReference>
<evidence type="ECO:0000256" key="1">
    <source>
        <dbReference type="ARBA" id="ARBA00004196"/>
    </source>
</evidence>
<dbReference type="AlphaFoldDB" id="A0A1B0ZHF2"/>
<dbReference type="Proteomes" id="UP000092596">
    <property type="component" value="Chromosome"/>
</dbReference>
<dbReference type="SMART" id="SM00079">
    <property type="entry name" value="PBPe"/>
    <property type="match status" value="1"/>
</dbReference>
<feature type="domain" description="Solute-binding protein family 3/N-terminal" evidence="6">
    <location>
        <begin position="44"/>
        <end position="262"/>
    </location>
</feature>
<name>A0A1B0ZHF2_9MICO</name>
<dbReference type="PANTHER" id="PTHR35936:SF19">
    <property type="entry name" value="AMINO-ACID-BINDING PROTEIN YXEM-RELATED"/>
    <property type="match status" value="1"/>
</dbReference>
<dbReference type="GO" id="GO:0015276">
    <property type="term" value="F:ligand-gated monoatomic ion channel activity"/>
    <property type="evidence" value="ECO:0007669"/>
    <property type="project" value="InterPro"/>
</dbReference>
<dbReference type="InterPro" id="IPR001320">
    <property type="entry name" value="Iontro_rcpt_C"/>
</dbReference>
<feature type="signal peptide" evidence="5">
    <location>
        <begin position="1"/>
        <end position="24"/>
    </location>
</feature>
<organism evidence="8 9">
    <name type="scientific">Dermabacter vaginalis</name>
    <dbReference type="NCBI Taxonomy" id="1630135"/>
    <lineage>
        <taxon>Bacteria</taxon>
        <taxon>Bacillati</taxon>
        <taxon>Actinomycetota</taxon>
        <taxon>Actinomycetes</taxon>
        <taxon>Micrococcales</taxon>
        <taxon>Dermabacteraceae</taxon>
        <taxon>Dermabacter</taxon>
    </lineage>
</organism>
<evidence type="ECO:0000256" key="5">
    <source>
        <dbReference type="SAM" id="SignalP"/>
    </source>
</evidence>
<dbReference type="PROSITE" id="PS51318">
    <property type="entry name" value="TAT"/>
    <property type="match status" value="1"/>
</dbReference>
<dbReference type="PROSITE" id="PS01039">
    <property type="entry name" value="SBP_BACTERIAL_3"/>
    <property type="match status" value="1"/>
</dbReference>
<dbReference type="PANTHER" id="PTHR35936">
    <property type="entry name" value="MEMBRANE-BOUND LYTIC MUREIN TRANSGLYCOSYLASE F"/>
    <property type="match status" value="1"/>
</dbReference>
<dbReference type="SUPFAM" id="SSF53850">
    <property type="entry name" value="Periplasmic binding protein-like II"/>
    <property type="match status" value="1"/>
</dbReference>
<dbReference type="Pfam" id="PF00497">
    <property type="entry name" value="SBP_bac_3"/>
    <property type="match status" value="1"/>
</dbReference>
<evidence type="ECO:0000259" key="7">
    <source>
        <dbReference type="SMART" id="SM00079"/>
    </source>
</evidence>
<protein>
    <recommendedName>
        <fullName evidence="10">Amino acid ABC transporter substrate-binding protein</fullName>
    </recommendedName>
</protein>
<gene>
    <name evidence="8" type="ORF">DAD186_08000</name>
</gene>
<evidence type="ECO:0000256" key="2">
    <source>
        <dbReference type="ARBA" id="ARBA00010333"/>
    </source>
</evidence>
<dbReference type="GO" id="GO:0016020">
    <property type="term" value="C:membrane"/>
    <property type="evidence" value="ECO:0007669"/>
    <property type="project" value="InterPro"/>
</dbReference>
<evidence type="ECO:0000256" key="3">
    <source>
        <dbReference type="ARBA" id="ARBA00022729"/>
    </source>
</evidence>